<dbReference type="PANTHER" id="PTHR46417:SF1">
    <property type="entry name" value="TRNA (GUANINE-N(1)-)-METHYLTRANSFERASE"/>
    <property type="match status" value="1"/>
</dbReference>
<dbReference type="SUPFAM" id="SSF75217">
    <property type="entry name" value="alpha/beta knot"/>
    <property type="match status" value="1"/>
</dbReference>
<dbReference type="AlphaFoldDB" id="A0A7X2NQZ7"/>
<protein>
    <recommendedName>
        <fullName evidence="6 15">tRNA (guanine-N(1)-)-methyltransferase</fullName>
        <ecNumber evidence="5 15">2.1.1.228</ecNumber>
    </recommendedName>
    <alternativeName>
        <fullName evidence="12 15">M1G-methyltransferase</fullName>
    </alternativeName>
    <alternativeName>
        <fullName evidence="13 15">tRNA [GM37] methyltransferase</fullName>
    </alternativeName>
</protein>
<comment type="caution">
    <text evidence="15">Lacks conserved residue(s) required for the propagation of feature annotation.</text>
</comment>
<evidence type="ECO:0000256" key="16">
    <source>
        <dbReference type="PIRSR" id="PIRSR000386-1"/>
    </source>
</evidence>
<evidence type="ECO:0000256" key="9">
    <source>
        <dbReference type="ARBA" id="ARBA00022679"/>
    </source>
</evidence>
<dbReference type="PIRSF" id="PIRSF000386">
    <property type="entry name" value="tRNA_mtase"/>
    <property type="match status" value="1"/>
</dbReference>
<evidence type="ECO:0000256" key="6">
    <source>
        <dbReference type="ARBA" id="ARBA00014679"/>
    </source>
</evidence>
<dbReference type="GO" id="GO:0052906">
    <property type="term" value="F:tRNA (guanine(37)-N1)-methyltransferase activity"/>
    <property type="evidence" value="ECO:0007669"/>
    <property type="project" value="UniProtKB-UniRule"/>
</dbReference>
<dbReference type="GO" id="GO:0002939">
    <property type="term" value="P:tRNA N1-guanine methylation"/>
    <property type="evidence" value="ECO:0007669"/>
    <property type="project" value="TreeGrafter"/>
</dbReference>
<sequence length="244" mass="27493">MKIQVLTIFPELFGSFLKAPLTARAIANGSLELKIIDIKDYATGSFRHIDDSPYGGGAGMILKCQPVLDALHAAESPDSWRILLSPSGKPYDQKHAHELLTKKDLILIAGHYEGFDARIEAEADEWISTGDYILSGGEIPAMTIMDSMIRLLGGTIRAASTEEESFEDGLLEYPQYTKPRIYEGMQVPEVLLSGNHEAIRRWKLKESLRRTLEHRPDLLKDRKLTKEETELMEELQNELSNPRD</sequence>
<dbReference type="FunFam" id="1.10.1270.20:FF:000001">
    <property type="entry name" value="tRNA (guanine-N(1)-)-methyltransferase"/>
    <property type="match status" value="1"/>
</dbReference>
<dbReference type="Gene3D" id="3.40.1280.10">
    <property type="match status" value="1"/>
</dbReference>
<dbReference type="PANTHER" id="PTHR46417">
    <property type="entry name" value="TRNA (GUANINE-N(1)-)-METHYLTRANSFERASE"/>
    <property type="match status" value="1"/>
</dbReference>
<evidence type="ECO:0000256" key="17">
    <source>
        <dbReference type="RuleBase" id="RU003464"/>
    </source>
</evidence>
<dbReference type="InterPro" id="IPR029028">
    <property type="entry name" value="Alpha/beta_knot_MTases"/>
</dbReference>
<feature type="binding site" evidence="15 16">
    <location>
        <position position="110"/>
    </location>
    <ligand>
        <name>S-adenosyl-L-methionine</name>
        <dbReference type="ChEBI" id="CHEBI:59789"/>
    </ligand>
</feature>
<organism evidence="19 20">
    <name type="scientific">Stecheria intestinalis</name>
    <dbReference type="NCBI Taxonomy" id="2606630"/>
    <lineage>
        <taxon>Bacteria</taxon>
        <taxon>Bacillati</taxon>
        <taxon>Bacillota</taxon>
        <taxon>Erysipelotrichia</taxon>
        <taxon>Erysipelotrichales</taxon>
        <taxon>Erysipelotrichaceae</taxon>
        <taxon>Stecheria</taxon>
    </lineage>
</organism>
<dbReference type="InterPro" id="IPR023148">
    <property type="entry name" value="tRNA_m1G_MeTrfase_C_sf"/>
</dbReference>
<dbReference type="Gene3D" id="1.10.1270.20">
    <property type="entry name" value="tRNA(m1g37)methyltransferase, domain 2"/>
    <property type="match status" value="1"/>
</dbReference>
<evidence type="ECO:0000256" key="8">
    <source>
        <dbReference type="ARBA" id="ARBA00022603"/>
    </source>
</evidence>
<comment type="caution">
    <text evidence="19">The sequence shown here is derived from an EMBL/GenBank/DDBJ whole genome shotgun (WGS) entry which is preliminary data.</text>
</comment>
<evidence type="ECO:0000256" key="1">
    <source>
        <dbReference type="ARBA" id="ARBA00002634"/>
    </source>
</evidence>
<evidence type="ECO:0000256" key="12">
    <source>
        <dbReference type="ARBA" id="ARBA00029736"/>
    </source>
</evidence>
<comment type="subunit">
    <text evidence="4 15 17">Homodimer.</text>
</comment>
<dbReference type="InterPro" id="IPR029026">
    <property type="entry name" value="tRNA_m1G_MTases_N"/>
</dbReference>
<evidence type="ECO:0000256" key="5">
    <source>
        <dbReference type="ARBA" id="ARBA00012807"/>
    </source>
</evidence>
<dbReference type="EC" id="2.1.1.228" evidence="5 15"/>
<keyword evidence="9 15" id="KW-0808">Transferase</keyword>
<accession>A0A7X2NQZ7</accession>
<comment type="subcellular location">
    <subcellularLocation>
        <location evidence="2 15 17">Cytoplasm</location>
    </subcellularLocation>
</comment>
<dbReference type="HAMAP" id="MF_00605">
    <property type="entry name" value="TrmD"/>
    <property type="match status" value="1"/>
</dbReference>
<feature type="domain" description="tRNA methyltransferase TRMD/TRM10-type" evidence="18">
    <location>
        <begin position="1"/>
        <end position="220"/>
    </location>
</feature>
<comment type="catalytic activity">
    <reaction evidence="14 15 17">
        <text>guanosine(37) in tRNA + S-adenosyl-L-methionine = N(1)-methylguanosine(37) in tRNA + S-adenosyl-L-homocysteine + H(+)</text>
        <dbReference type="Rhea" id="RHEA:36899"/>
        <dbReference type="Rhea" id="RHEA-COMP:10145"/>
        <dbReference type="Rhea" id="RHEA-COMP:10147"/>
        <dbReference type="ChEBI" id="CHEBI:15378"/>
        <dbReference type="ChEBI" id="CHEBI:57856"/>
        <dbReference type="ChEBI" id="CHEBI:59789"/>
        <dbReference type="ChEBI" id="CHEBI:73542"/>
        <dbReference type="ChEBI" id="CHEBI:74269"/>
        <dbReference type="EC" id="2.1.1.228"/>
    </reaction>
</comment>
<evidence type="ECO:0000256" key="11">
    <source>
        <dbReference type="ARBA" id="ARBA00022694"/>
    </source>
</evidence>
<reference evidence="19 20" key="1">
    <citation type="submission" date="2019-08" db="EMBL/GenBank/DDBJ databases">
        <title>In-depth cultivation of the pig gut microbiome towards novel bacterial diversity and tailored functional studies.</title>
        <authorList>
            <person name="Wylensek D."/>
            <person name="Hitch T.C.A."/>
            <person name="Clavel T."/>
        </authorList>
    </citation>
    <scope>NUCLEOTIDE SEQUENCE [LARGE SCALE GENOMIC DNA]</scope>
    <source>
        <strain evidence="19 20">Oil+RF-744-GAM-WT-6</strain>
    </source>
</reference>
<name>A0A7X2NQZ7_9FIRM</name>
<dbReference type="NCBIfam" id="TIGR00088">
    <property type="entry name" value="trmD"/>
    <property type="match status" value="1"/>
</dbReference>
<dbReference type="Pfam" id="PF01746">
    <property type="entry name" value="tRNA_m1G_MT"/>
    <property type="match status" value="1"/>
</dbReference>
<evidence type="ECO:0000256" key="14">
    <source>
        <dbReference type="ARBA" id="ARBA00047783"/>
    </source>
</evidence>
<dbReference type="EMBL" id="VUMN01000003">
    <property type="protein sequence ID" value="MSS57808.1"/>
    <property type="molecule type" value="Genomic_DNA"/>
</dbReference>
<dbReference type="InterPro" id="IPR002649">
    <property type="entry name" value="tRNA_m1G_MeTrfase_TrmD"/>
</dbReference>
<dbReference type="NCBIfam" id="NF000648">
    <property type="entry name" value="PRK00026.1"/>
    <property type="match status" value="1"/>
</dbReference>
<keyword evidence="10 15" id="KW-0949">S-adenosyl-L-methionine</keyword>
<dbReference type="CDD" id="cd18080">
    <property type="entry name" value="TrmD-like"/>
    <property type="match status" value="1"/>
</dbReference>
<dbReference type="Proteomes" id="UP000461880">
    <property type="component" value="Unassembled WGS sequence"/>
</dbReference>
<keyword evidence="8 15" id="KW-0489">Methyltransferase</keyword>
<evidence type="ECO:0000256" key="4">
    <source>
        <dbReference type="ARBA" id="ARBA00011738"/>
    </source>
</evidence>
<evidence type="ECO:0000313" key="19">
    <source>
        <dbReference type="EMBL" id="MSS57808.1"/>
    </source>
</evidence>
<evidence type="ECO:0000256" key="7">
    <source>
        <dbReference type="ARBA" id="ARBA00022490"/>
    </source>
</evidence>
<evidence type="ECO:0000256" key="2">
    <source>
        <dbReference type="ARBA" id="ARBA00004496"/>
    </source>
</evidence>
<comment type="function">
    <text evidence="1 15 17">Specifically methylates guanosine-37 in various tRNAs.</text>
</comment>
<dbReference type="InterPro" id="IPR016009">
    <property type="entry name" value="tRNA_MeTrfase_TRMD/TRM10"/>
</dbReference>
<proteinExistence type="inferred from homology"/>
<evidence type="ECO:0000256" key="10">
    <source>
        <dbReference type="ARBA" id="ARBA00022691"/>
    </source>
</evidence>
<evidence type="ECO:0000313" key="20">
    <source>
        <dbReference type="Proteomes" id="UP000461880"/>
    </source>
</evidence>
<dbReference type="GO" id="GO:0005829">
    <property type="term" value="C:cytosol"/>
    <property type="evidence" value="ECO:0007669"/>
    <property type="project" value="TreeGrafter"/>
</dbReference>
<evidence type="ECO:0000256" key="15">
    <source>
        <dbReference type="HAMAP-Rule" id="MF_00605"/>
    </source>
</evidence>
<evidence type="ECO:0000259" key="18">
    <source>
        <dbReference type="Pfam" id="PF01746"/>
    </source>
</evidence>
<keyword evidence="20" id="KW-1185">Reference proteome</keyword>
<keyword evidence="7 15" id="KW-0963">Cytoplasm</keyword>
<evidence type="ECO:0000256" key="13">
    <source>
        <dbReference type="ARBA" id="ARBA00033392"/>
    </source>
</evidence>
<gene>
    <name evidence="15 19" type="primary">trmD</name>
    <name evidence="19" type="ORF">FYJ51_02680</name>
</gene>
<evidence type="ECO:0000256" key="3">
    <source>
        <dbReference type="ARBA" id="ARBA00007630"/>
    </source>
</evidence>
<comment type="similarity">
    <text evidence="3 15 17">Belongs to the RNA methyltransferase TrmD family.</text>
</comment>
<keyword evidence="11 15" id="KW-0819">tRNA processing</keyword>
<dbReference type="RefSeq" id="WP_105303154.1">
    <property type="nucleotide sequence ID" value="NZ_JAQXPC010000080.1"/>
</dbReference>